<accession>A0AAD0DX08</accession>
<name>A0AAD0DX08_9PSED</name>
<dbReference type="Proteomes" id="UP000236903">
    <property type="component" value="Chromosome"/>
</dbReference>
<dbReference type="EMBL" id="CP026562">
    <property type="protein sequence ID" value="AVB20169.1"/>
    <property type="molecule type" value="Genomic_DNA"/>
</dbReference>
<proteinExistence type="predicted"/>
<evidence type="ECO:0000313" key="2">
    <source>
        <dbReference type="EMBL" id="AVB20169.1"/>
    </source>
</evidence>
<evidence type="ECO:0000313" key="3">
    <source>
        <dbReference type="Proteomes" id="UP000236903"/>
    </source>
</evidence>
<organism evidence="2 3">
    <name type="scientific">Pseudomonas avellanae</name>
    <dbReference type="NCBI Taxonomy" id="46257"/>
    <lineage>
        <taxon>Bacteria</taxon>
        <taxon>Pseudomonadati</taxon>
        <taxon>Pseudomonadota</taxon>
        <taxon>Gammaproteobacteria</taxon>
        <taxon>Pseudomonadales</taxon>
        <taxon>Pseudomonadaceae</taxon>
        <taxon>Pseudomonas</taxon>
    </lineage>
</organism>
<feature type="region of interest" description="Disordered" evidence="1">
    <location>
        <begin position="20"/>
        <end position="40"/>
    </location>
</feature>
<dbReference type="KEGG" id="pavl:BKM03_13795"/>
<dbReference type="AlphaFoldDB" id="A0AAD0DX08"/>
<reference evidence="2 3" key="1">
    <citation type="submission" date="2018-02" db="EMBL/GenBank/DDBJ databases">
        <title>Comparative genomics of Pseudomonas syringae.</title>
        <authorList>
            <person name="Hulin M.T."/>
        </authorList>
    </citation>
    <scope>NUCLEOTIDE SEQUENCE [LARGE SCALE GENOMIC DNA]</scope>
    <source>
        <strain evidence="2 3">R2leaf</strain>
    </source>
</reference>
<sequence length="241" mass="24751">MGCEAALKQVTSAVSGTPRRSVLLPVPDSSRASSLPRPPARIKSGRVSIWPTAGLLPGGRASLLAMGCAAALKPATSVVSDEPSQPVLLPVPGSSRASSLPRPPARIKSGRVSIWPTTGLLPGGRASLLAMGCAAALKPATSVVSDEPSQPVLLPVPGSSRASLLLRPPARIKGGRCLSGPQRGFCPEGVGTGRRFACPRKGLCILRNAPSETPSSRTSPTQKRSVARSAPTLIDRGRATR</sequence>
<evidence type="ECO:0000256" key="1">
    <source>
        <dbReference type="SAM" id="MobiDB-lite"/>
    </source>
</evidence>
<protein>
    <submittedName>
        <fullName evidence="2">Uncharacterized protein</fullName>
    </submittedName>
</protein>
<gene>
    <name evidence="2" type="ORF">BKM03_13795</name>
</gene>
<feature type="region of interest" description="Disordered" evidence="1">
    <location>
        <begin position="207"/>
        <end position="241"/>
    </location>
</feature>
<feature type="compositionally biased region" description="Low complexity" evidence="1">
    <location>
        <begin position="210"/>
        <end position="221"/>
    </location>
</feature>